<keyword evidence="1" id="KW-0472">Membrane</keyword>
<reference evidence="2" key="1">
    <citation type="submission" date="2023-01" db="EMBL/GenBank/DDBJ databases">
        <authorList>
            <person name="Van Ghelder C."/>
            <person name="Rancurel C."/>
        </authorList>
    </citation>
    <scope>NUCLEOTIDE SEQUENCE</scope>
    <source>
        <strain evidence="2">CNCM I-4278</strain>
    </source>
</reference>
<sequence length="62" mass="6856">MMGWTKMRRALWILGGGGGDGRERERVCGFIYIISLLLLLSSSSLDASVVFGNGVTRLDYFL</sequence>
<keyword evidence="1" id="KW-0812">Transmembrane</keyword>
<proteinExistence type="predicted"/>
<keyword evidence="1" id="KW-1133">Transmembrane helix</keyword>
<feature type="transmembrane region" description="Helical" evidence="1">
    <location>
        <begin position="30"/>
        <end position="52"/>
    </location>
</feature>
<dbReference type="AlphaFoldDB" id="A0A9W4UEE2"/>
<evidence type="ECO:0000256" key="1">
    <source>
        <dbReference type="SAM" id="Phobius"/>
    </source>
</evidence>
<dbReference type="Proteomes" id="UP001152607">
    <property type="component" value="Unassembled WGS sequence"/>
</dbReference>
<gene>
    <name evidence="2" type="ORF">PDIGIT_LOCUS7233</name>
</gene>
<organism evidence="2 3">
    <name type="scientific">Periconia digitata</name>
    <dbReference type="NCBI Taxonomy" id="1303443"/>
    <lineage>
        <taxon>Eukaryota</taxon>
        <taxon>Fungi</taxon>
        <taxon>Dikarya</taxon>
        <taxon>Ascomycota</taxon>
        <taxon>Pezizomycotina</taxon>
        <taxon>Dothideomycetes</taxon>
        <taxon>Pleosporomycetidae</taxon>
        <taxon>Pleosporales</taxon>
        <taxon>Massarineae</taxon>
        <taxon>Periconiaceae</taxon>
        <taxon>Periconia</taxon>
    </lineage>
</organism>
<evidence type="ECO:0000313" key="2">
    <source>
        <dbReference type="EMBL" id="CAI6334179.1"/>
    </source>
</evidence>
<accession>A0A9W4UEE2</accession>
<evidence type="ECO:0000313" key="3">
    <source>
        <dbReference type="Proteomes" id="UP001152607"/>
    </source>
</evidence>
<comment type="caution">
    <text evidence="2">The sequence shown here is derived from an EMBL/GenBank/DDBJ whole genome shotgun (WGS) entry which is preliminary data.</text>
</comment>
<name>A0A9W4UEE2_9PLEO</name>
<keyword evidence="3" id="KW-1185">Reference proteome</keyword>
<dbReference type="EMBL" id="CAOQHR010000004">
    <property type="protein sequence ID" value="CAI6334179.1"/>
    <property type="molecule type" value="Genomic_DNA"/>
</dbReference>
<protein>
    <submittedName>
        <fullName evidence="2">Uncharacterized protein</fullName>
    </submittedName>
</protein>